<dbReference type="Gene3D" id="3.20.20.30">
    <property type="entry name" value="Luciferase-like domain"/>
    <property type="match status" value="1"/>
</dbReference>
<dbReference type="AlphaFoldDB" id="A0A7Y9GPA8"/>
<keyword evidence="1" id="KW-0560">Oxidoreductase</keyword>
<evidence type="ECO:0000256" key="1">
    <source>
        <dbReference type="ARBA" id="ARBA00023002"/>
    </source>
</evidence>
<evidence type="ECO:0000259" key="3">
    <source>
        <dbReference type="Pfam" id="PF00296"/>
    </source>
</evidence>
<name>A0A7Y9GPA8_9MICO</name>
<gene>
    <name evidence="4" type="ORF">BJ991_001083</name>
</gene>
<protein>
    <submittedName>
        <fullName evidence="4">Alkanesulfonate monooxygenase SsuD/methylene tetrahydromethanopterin reductase-like flavin-dependent oxidoreductase (Luciferase family)</fullName>
    </submittedName>
</protein>
<dbReference type="RefSeq" id="WP_179488140.1">
    <property type="nucleotide sequence ID" value="NZ_JACCBV010000001.1"/>
</dbReference>
<organism evidence="4 5">
    <name type="scientific">Microbacterium immunditiarum</name>
    <dbReference type="NCBI Taxonomy" id="337480"/>
    <lineage>
        <taxon>Bacteria</taxon>
        <taxon>Bacillati</taxon>
        <taxon>Actinomycetota</taxon>
        <taxon>Actinomycetes</taxon>
        <taxon>Micrococcales</taxon>
        <taxon>Microbacteriaceae</taxon>
        <taxon>Microbacterium</taxon>
    </lineage>
</organism>
<dbReference type="Proteomes" id="UP000576969">
    <property type="component" value="Unassembled WGS sequence"/>
</dbReference>
<dbReference type="SUPFAM" id="SSF51679">
    <property type="entry name" value="Bacterial luciferase-like"/>
    <property type="match status" value="1"/>
</dbReference>
<comment type="caution">
    <text evidence="4">The sequence shown here is derived from an EMBL/GenBank/DDBJ whole genome shotgun (WGS) entry which is preliminary data.</text>
</comment>
<dbReference type="EMBL" id="JACCBV010000001">
    <property type="protein sequence ID" value="NYE19055.1"/>
    <property type="molecule type" value="Genomic_DNA"/>
</dbReference>
<dbReference type="GO" id="GO:0005829">
    <property type="term" value="C:cytosol"/>
    <property type="evidence" value="ECO:0007669"/>
    <property type="project" value="TreeGrafter"/>
</dbReference>
<sequence>MADLEFGVFDWVDVARGHSTAQTYDERIAVAKRADRGRFERYHIAEHHGATLGLAASPGLFAAAIARETERIRLAPMTYIVPLYEPLRLAEEIAMIDNLSHGRLELGIGKGSSPIEARMFGHTSEEMQARYDAFLPRVLEALETGVYRNDEGEEFPLSVRPLQPSFTTWYPTSNPESIQRAAAGGENTIFGFAFRSPGLDVIRERRDIYFEARATVDSAERHPRFGVLRHVFVAEDEGEAWQKAEAAFVDHYDNFTWLWRQHGVDQPPLPDLRRLVADHLFFVGSVDSIVEQVVSVVEATGVNYLAGAFSWGSLHVEDALASVDLFDVHVIPRVLERLEG</sequence>
<accession>A0A7Y9GPA8</accession>
<dbReference type="PANTHER" id="PTHR30137:SF8">
    <property type="entry name" value="BLR5498 PROTEIN"/>
    <property type="match status" value="1"/>
</dbReference>
<dbReference type="InterPro" id="IPR036661">
    <property type="entry name" value="Luciferase-like_sf"/>
</dbReference>
<dbReference type="GO" id="GO:0004497">
    <property type="term" value="F:monooxygenase activity"/>
    <property type="evidence" value="ECO:0007669"/>
    <property type="project" value="UniProtKB-KW"/>
</dbReference>
<dbReference type="PANTHER" id="PTHR30137">
    <property type="entry name" value="LUCIFERASE-LIKE MONOOXYGENASE"/>
    <property type="match status" value="1"/>
</dbReference>
<dbReference type="GO" id="GO:0016705">
    <property type="term" value="F:oxidoreductase activity, acting on paired donors, with incorporation or reduction of molecular oxygen"/>
    <property type="evidence" value="ECO:0007669"/>
    <property type="project" value="InterPro"/>
</dbReference>
<evidence type="ECO:0000313" key="5">
    <source>
        <dbReference type="Proteomes" id="UP000576969"/>
    </source>
</evidence>
<evidence type="ECO:0000256" key="2">
    <source>
        <dbReference type="ARBA" id="ARBA00023033"/>
    </source>
</evidence>
<keyword evidence="5" id="KW-1185">Reference proteome</keyword>
<reference evidence="4 5" key="1">
    <citation type="submission" date="2020-07" db="EMBL/GenBank/DDBJ databases">
        <title>Sequencing the genomes of 1000 actinobacteria strains.</title>
        <authorList>
            <person name="Klenk H.-P."/>
        </authorList>
    </citation>
    <scope>NUCLEOTIDE SEQUENCE [LARGE SCALE GENOMIC DNA]</scope>
    <source>
        <strain evidence="4 5">DSM 24662</strain>
    </source>
</reference>
<dbReference type="InterPro" id="IPR050766">
    <property type="entry name" value="Bact_Lucif_Oxidored"/>
</dbReference>
<keyword evidence="2 4" id="KW-0503">Monooxygenase</keyword>
<dbReference type="Pfam" id="PF00296">
    <property type="entry name" value="Bac_luciferase"/>
    <property type="match status" value="1"/>
</dbReference>
<feature type="domain" description="Luciferase-like" evidence="3">
    <location>
        <begin position="5"/>
        <end position="302"/>
    </location>
</feature>
<evidence type="ECO:0000313" key="4">
    <source>
        <dbReference type="EMBL" id="NYE19055.1"/>
    </source>
</evidence>
<dbReference type="InterPro" id="IPR011251">
    <property type="entry name" value="Luciferase-like_dom"/>
</dbReference>
<proteinExistence type="predicted"/>